<evidence type="ECO:0000259" key="5">
    <source>
        <dbReference type="PROSITE" id="PS50011"/>
    </source>
</evidence>
<evidence type="ECO:0000256" key="2">
    <source>
        <dbReference type="ARBA" id="ARBA00022741"/>
    </source>
</evidence>
<keyword evidence="7" id="KW-1185">Reference proteome</keyword>
<dbReference type="PANTHER" id="PTHR43289">
    <property type="entry name" value="MITOGEN-ACTIVATED PROTEIN KINASE KINASE KINASE 20-RELATED"/>
    <property type="match status" value="1"/>
</dbReference>
<keyword evidence="2" id="KW-0547">Nucleotide-binding</keyword>
<evidence type="ECO:0000313" key="7">
    <source>
        <dbReference type="Proteomes" id="UP001501759"/>
    </source>
</evidence>
<evidence type="ECO:0000313" key="6">
    <source>
        <dbReference type="EMBL" id="GAA5028464.1"/>
    </source>
</evidence>
<proteinExistence type="predicted"/>
<feature type="domain" description="Protein kinase" evidence="5">
    <location>
        <begin position="14"/>
        <end position="262"/>
    </location>
</feature>
<dbReference type="PANTHER" id="PTHR43289:SF34">
    <property type="entry name" value="SERINE_THREONINE-PROTEIN KINASE YBDM-RELATED"/>
    <property type="match status" value="1"/>
</dbReference>
<keyword evidence="3" id="KW-0418">Kinase</keyword>
<name>A0ABP9JE01_9ACTN</name>
<dbReference type="InterPro" id="IPR011009">
    <property type="entry name" value="Kinase-like_dom_sf"/>
</dbReference>
<dbReference type="CDD" id="cd14014">
    <property type="entry name" value="STKc_PknB_like"/>
    <property type="match status" value="1"/>
</dbReference>
<dbReference type="InterPro" id="IPR000719">
    <property type="entry name" value="Prot_kinase_dom"/>
</dbReference>
<dbReference type="Pfam" id="PF00069">
    <property type="entry name" value="Pkinase"/>
    <property type="match status" value="1"/>
</dbReference>
<organism evidence="6 7">
    <name type="scientific">Streptomyces siamensis</name>
    <dbReference type="NCBI Taxonomy" id="1274986"/>
    <lineage>
        <taxon>Bacteria</taxon>
        <taxon>Bacillati</taxon>
        <taxon>Actinomycetota</taxon>
        <taxon>Actinomycetes</taxon>
        <taxon>Kitasatosporales</taxon>
        <taxon>Streptomycetaceae</taxon>
        <taxon>Streptomyces</taxon>
    </lineage>
</organism>
<dbReference type="Proteomes" id="UP001501759">
    <property type="component" value="Unassembled WGS sequence"/>
</dbReference>
<dbReference type="PROSITE" id="PS50011">
    <property type="entry name" value="PROTEIN_KINASE_DOM"/>
    <property type="match status" value="1"/>
</dbReference>
<dbReference type="SUPFAM" id="SSF56112">
    <property type="entry name" value="Protein kinase-like (PK-like)"/>
    <property type="match status" value="1"/>
</dbReference>
<dbReference type="Gene3D" id="3.30.200.20">
    <property type="entry name" value="Phosphorylase Kinase, domain 1"/>
    <property type="match status" value="1"/>
</dbReference>
<comment type="caution">
    <text evidence="6">The sequence shown here is derived from an EMBL/GenBank/DDBJ whole genome shotgun (WGS) entry which is preliminary data.</text>
</comment>
<accession>A0ABP9JE01</accession>
<dbReference type="Gene3D" id="1.10.510.10">
    <property type="entry name" value="Transferase(Phosphotransferase) domain 1"/>
    <property type="match status" value="1"/>
</dbReference>
<keyword evidence="1" id="KW-0808">Transferase</keyword>
<dbReference type="RefSeq" id="WP_095936284.1">
    <property type="nucleotide sequence ID" value="NZ_BAABKB010000030.1"/>
</dbReference>
<dbReference type="InterPro" id="IPR008271">
    <property type="entry name" value="Ser/Thr_kinase_AS"/>
</dbReference>
<evidence type="ECO:0000256" key="1">
    <source>
        <dbReference type="ARBA" id="ARBA00022679"/>
    </source>
</evidence>
<gene>
    <name evidence="6" type="ORF">GCM10023335_66420</name>
</gene>
<protein>
    <recommendedName>
        <fullName evidence="5">Protein kinase domain-containing protein</fullName>
    </recommendedName>
</protein>
<keyword evidence="4" id="KW-0067">ATP-binding</keyword>
<reference evidence="7" key="1">
    <citation type="journal article" date="2019" name="Int. J. Syst. Evol. Microbiol.">
        <title>The Global Catalogue of Microorganisms (GCM) 10K type strain sequencing project: providing services to taxonomists for standard genome sequencing and annotation.</title>
        <authorList>
            <consortium name="The Broad Institute Genomics Platform"/>
            <consortium name="The Broad Institute Genome Sequencing Center for Infectious Disease"/>
            <person name="Wu L."/>
            <person name="Ma J."/>
        </authorList>
    </citation>
    <scope>NUCLEOTIDE SEQUENCE [LARGE SCALE GENOMIC DNA]</scope>
    <source>
        <strain evidence="7">JCM 18409</strain>
    </source>
</reference>
<dbReference type="EMBL" id="BAABKB010000030">
    <property type="protein sequence ID" value="GAA5028464.1"/>
    <property type="molecule type" value="Genomic_DNA"/>
</dbReference>
<sequence length="328" mass="34686">MRTPVSDPMKIGPYRIVGRLGSGGMGWVYLGRSPAGREVAVKVVRPELAAEHEFRERFAREVAAARVVSGAYTAAVVDADTEAELPWLATMYVPGPSLAEAVRTDGPLPEPQVRRLGAGLVEALQAIHAARVVHRDLKPANVLLASDGPRVIDFGISRVDGAPGLTQVGVVVGTPPFMSPEQIKGAPVGPPSDVFSLGGVLVYALTGRPPHGSGEAVRYRVVLAEPQLDGVPAGMRELISGCLAKQPQDRPALDTLLADLLEQTPKPASWPPPTVAHSIKVRTHELANRRRQSVSESVPSCLLLHAQALLDAGLTDRMVAEAVGRGDA</sequence>
<dbReference type="PROSITE" id="PS00108">
    <property type="entry name" value="PROTEIN_KINASE_ST"/>
    <property type="match status" value="1"/>
</dbReference>
<evidence type="ECO:0000256" key="3">
    <source>
        <dbReference type="ARBA" id="ARBA00022777"/>
    </source>
</evidence>
<evidence type="ECO:0000256" key="4">
    <source>
        <dbReference type="ARBA" id="ARBA00022840"/>
    </source>
</evidence>
<dbReference type="SMART" id="SM00220">
    <property type="entry name" value="S_TKc"/>
    <property type="match status" value="1"/>
</dbReference>